<evidence type="ECO:0000313" key="2">
    <source>
        <dbReference type="EMBL" id="EGG23734.1"/>
    </source>
</evidence>
<reference evidence="3" key="1">
    <citation type="journal article" date="2011" name="Genome Res.">
        <title>Phylogeny-wide analysis of social amoeba genomes highlights ancient origins for complex intercellular communication.</title>
        <authorList>
            <person name="Heidel A.J."/>
            <person name="Lawal H.M."/>
            <person name="Felder M."/>
            <person name="Schilde C."/>
            <person name="Helps N.R."/>
            <person name="Tunggal B."/>
            <person name="Rivero F."/>
            <person name="John U."/>
            <person name="Schleicher M."/>
            <person name="Eichinger L."/>
            <person name="Platzer M."/>
            <person name="Noegel A.A."/>
            <person name="Schaap P."/>
            <person name="Gloeckner G."/>
        </authorList>
    </citation>
    <scope>NUCLEOTIDE SEQUENCE [LARGE SCALE GENOMIC DNA]</scope>
    <source>
        <strain evidence="3">SH3</strain>
    </source>
</reference>
<feature type="region of interest" description="Disordered" evidence="1">
    <location>
        <begin position="443"/>
        <end position="465"/>
    </location>
</feature>
<feature type="compositionally biased region" description="Low complexity" evidence="1">
    <location>
        <begin position="443"/>
        <end position="464"/>
    </location>
</feature>
<feature type="region of interest" description="Disordered" evidence="1">
    <location>
        <begin position="23"/>
        <end position="46"/>
    </location>
</feature>
<dbReference type="PANTHER" id="PTHR35841">
    <property type="entry name" value="PHOSPHONATES-BINDING PERIPLASMIC PROTEIN"/>
    <property type="match status" value="1"/>
</dbReference>
<keyword evidence="3" id="KW-1185">Reference proteome</keyword>
<dbReference type="OrthoDB" id="5310573at2759"/>
<dbReference type="Pfam" id="PF12974">
    <property type="entry name" value="Phosphonate-bd"/>
    <property type="match status" value="1"/>
</dbReference>
<dbReference type="Gene3D" id="3.40.190.10">
    <property type="entry name" value="Periplasmic binding protein-like II"/>
    <property type="match status" value="1"/>
</dbReference>
<evidence type="ECO:0000313" key="3">
    <source>
        <dbReference type="Proteomes" id="UP000007797"/>
    </source>
</evidence>
<dbReference type="EMBL" id="GL883008">
    <property type="protein sequence ID" value="EGG23734.1"/>
    <property type="molecule type" value="Genomic_DNA"/>
</dbReference>
<proteinExistence type="predicted"/>
<dbReference type="RefSeq" id="XP_004361585.1">
    <property type="nucleotide sequence ID" value="XM_004361528.1"/>
</dbReference>
<accession>F4PN44</accession>
<evidence type="ECO:0000256" key="1">
    <source>
        <dbReference type="SAM" id="MobiDB-lite"/>
    </source>
</evidence>
<dbReference type="OMA" id="RTKYYSF"/>
<organism evidence="2 3">
    <name type="scientific">Cavenderia fasciculata</name>
    <name type="common">Slime mold</name>
    <name type="synonym">Dictyostelium fasciculatum</name>
    <dbReference type="NCBI Taxonomy" id="261658"/>
    <lineage>
        <taxon>Eukaryota</taxon>
        <taxon>Amoebozoa</taxon>
        <taxon>Evosea</taxon>
        <taxon>Eumycetozoa</taxon>
        <taxon>Dictyostelia</taxon>
        <taxon>Acytosteliales</taxon>
        <taxon>Cavenderiaceae</taxon>
        <taxon>Cavenderia</taxon>
    </lineage>
</organism>
<protein>
    <submittedName>
        <fullName evidence="2">Uncharacterized protein</fullName>
    </submittedName>
</protein>
<feature type="compositionally biased region" description="Low complexity" evidence="1">
    <location>
        <begin position="33"/>
        <end position="44"/>
    </location>
</feature>
<dbReference type="GeneID" id="14875206"/>
<sequence length="587" mass="65912">MSTSSSSSGAIGCPYHIQSVHKPATSNGKCPVSGTSGSQSSSSSELDKVVYLQEDTVVPDHPLTGIEYTNDDKQYMRIMLNHFVEFIDTQRRLSVNKPTTATTPKENEEEPQTSYVVNVNDQEKLRCIINNRKRALELGKYCVVGFFGTRSADNGKLDDIIESDRILVSLLQSIPGIVAYVTMQKDEPLNTSHLASPTTRDYGNIVILESFDVINEWRNSGTHREAVEILSPNYYHFVRIHNFCLTLPTPYQSMADYITNSPISPTRGDAINLEVVRTKYYSFKNDKVNWRGLRTYGEIVFTSFLSSNAYGSFKEMVDSIGKELNLKTRMVNIYELATKEHVETLSPRELMELYKIDYAFMCGASYSTCDSLLSIVGAPVRQESRYNDKPVYYSDIIVNSEREINNITDLVNDLKSFTFIYNEKASFSGYQLFRHELLHKLKSNSNSNSSSSTSTSSTSSSSSSFDDTYFNSYFKDTIKSGSHLESIKLVQQTPGSFATIDSTVLDTFNQTSSATDQDLRAYKVIGEFGPSPMPPLVGLKQSNRIHHIDSIKNYLTTNFTSSANLYKSISSVPSSDYNIFKKVKDSQ</sequence>
<dbReference type="STRING" id="1054147.F4PN44"/>
<gene>
    <name evidence="2" type="ORF">DFA_05868</name>
</gene>
<dbReference type="KEGG" id="dfa:DFA_05868"/>
<name>F4PN44_CACFS</name>
<dbReference type="AlphaFoldDB" id="F4PN44"/>
<dbReference type="Proteomes" id="UP000007797">
    <property type="component" value="Unassembled WGS sequence"/>
</dbReference>
<dbReference type="PANTHER" id="PTHR35841:SF1">
    <property type="entry name" value="PHOSPHONATES-BINDING PERIPLASMIC PROTEIN"/>
    <property type="match status" value="1"/>
</dbReference>